<dbReference type="EMBL" id="KZ826100">
    <property type="protein sequence ID" value="PYH88373.1"/>
    <property type="molecule type" value="Genomic_DNA"/>
</dbReference>
<organism evidence="1 2">
    <name type="scientific">Aspergillus ellipticus CBS 707.79</name>
    <dbReference type="NCBI Taxonomy" id="1448320"/>
    <lineage>
        <taxon>Eukaryota</taxon>
        <taxon>Fungi</taxon>
        <taxon>Dikarya</taxon>
        <taxon>Ascomycota</taxon>
        <taxon>Pezizomycotina</taxon>
        <taxon>Eurotiomycetes</taxon>
        <taxon>Eurotiomycetidae</taxon>
        <taxon>Eurotiales</taxon>
        <taxon>Aspergillaceae</taxon>
        <taxon>Aspergillus</taxon>
        <taxon>Aspergillus subgen. Circumdati</taxon>
    </lineage>
</organism>
<dbReference type="Proteomes" id="UP000247810">
    <property type="component" value="Unassembled WGS sequence"/>
</dbReference>
<gene>
    <name evidence="1" type="ORF">BO71DRAFT_141235</name>
</gene>
<name>A0A319DBF9_9EURO</name>
<keyword evidence="2" id="KW-1185">Reference proteome</keyword>
<evidence type="ECO:0000313" key="1">
    <source>
        <dbReference type="EMBL" id="PYH88373.1"/>
    </source>
</evidence>
<dbReference type="VEuPathDB" id="FungiDB:BO71DRAFT_141235"/>
<evidence type="ECO:0000313" key="2">
    <source>
        <dbReference type="Proteomes" id="UP000247810"/>
    </source>
</evidence>
<accession>A0A319DBF9</accession>
<proteinExistence type="predicted"/>
<dbReference type="AlphaFoldDB" id="A0A319DBF9"/>
<sequence>MGPEGVSQIRKEGHLLLPPRTYPALRLPVMFSPHIVSNNVFDTFIEFVFQHGCFFVVIFRFSLLKAHKGWSLCNNNTQVECLDSSVVENSRIVPIITRLKWWRSVDSEALVRAKKSVRRGVNRGLHLMMFRCVAAVFHGILWSKCMLNTGCVGSRGESCGGIPGVDSERATCAE</sequence>
<protein>
    <submittedName>
        <fullName evidence="1">Uncharacterized protein</fullName>
    </submittedName>
</protein>
<reference evidence="1 2" key="1">
    <citation type="submission" date="2018-02" db="EMBL/GenBank/DDBJ databases">
        <title>The genomes of Aspergillus section Nigri reveals drivers in fungal speciation.</title>
        <authorList>
            <consortium name="DOE Joint Genome Institute"/>
            <person name="Vesth T.C."/>
            <person name="Nybo J."/>
            <person name="Theobald S."/>
            <person name="Brandl J."/>
            <person name="Frisvad J.C."/>
            <person name="Nielsen K.F."/>
            <person name="Lyhne E.K."/>
            <person name="Kogle M.E."/>
            <person name="Kuo A."/>
            <person name="Riley R."/>
            <person name="Clum A."/>
            <person name="Nolan M."/>
            <person name="Lipzen A."/>
            <person name="Salamov A."/>
            <person name="Henrissat B."/>
            <person name="Wiebenga A."/>
            <person name="De vries R.P."/>
            <person name="Grigoriev I.V."/>
            <person name="Mortensen U.H."/>
            <person name="Andersen M.R."/>
            <person name="Baker S.E."/>
        </authorList>
    </citation>
    <scope>NUCLEOTIDE SEQUENCE [LARGE SCALE GENOMIC DNA]</scope>
    <source>
        <strain evidence="1 2">CBS 707.79</strain>
    </source>
</reference>